<evidence type="ECO:0000256" key="2">
    <source>
        <dbReference type="ARBA" id="ARBA00022840"/>
    </source>
</evidence>
<dbReference type="AlphaFoldDB" id="A0A8C2TMD1"/>
<dbReference type="GeneTree" id="ENSGT00940000165310"/>
<accession>A0A8C2TMD1</accession>
<evidence type="ECO:0000313" key="4">
    <source>
        <dbReference type="Ensembl" id="ENSCJPP00005014439.1"/>
    </source>
</evidence>
<dbReference type="GO" id="GO:0005524">
    <property type="term" value="F:ATP binding"/>
    <property type="evidence" value="ECO:0007669"/>
    <property type="project" value="UniProtKB-KW"/>
</dbReference>
<dbReference type="Proteomes" id="UP000694412">
    <property type="component" value="Chromosome Z"/>
</dbReference>
<dbReference type="Ensembl" id="ENSCJPT00005020551.1">
    <property type="protein sequence ID" value="ENSCJPP00005014439.1"/>
    <property type="gene ID" value="ENSCJPG00005012053.1"/>
</dbReference>
<dbReference type="Gene3D" id="3.30.70.1230">
    <property type="entry name" value="Nucleotide cyclase"/>
    <property type="match status" value="2"/>
</dbReference>
<evidence type="ECO:0008006" key="6">
    <source>
        <dbReference type="Google" id="ProtNLM"/>
    </source>
</evidence>
<dbReference type="SUPFAM" id="SSF55073">
    <property type="entry name" value="Nucleotide cyclase"/>
    <property type="match status" value="2"/>
</dbReference>
<evidence type="ECO:0000256" key="1">
    <source>
        <dbReference type="ARBA" id="ARBA00022741"/>
    </source>
</evidence>
<dbReference type="PANTHER" id="PTHR16305:SF28">
    <property type="entry name" value="GUANYLATE CYCLASE DOMAIN-CONTAINING PROTEIN"/>
    <property type="match status" value="1"/>
</dbReference>
<reference evidence="4" key="3">
    <citation type="submission" date="2025-09" db="UniProtKB">
        <authorList>
            <consortium name="Ensembl"/>
        </authorList>
    </citation>
    <scope>IDENTIFICATION</scope>
</reference>
<dbReference type="InterPro" id="IPR029787">
    <property type="entry name" value="Nucleotide_cyclase"/>
</dbReference>
<organism evidence="4 5">
    <name type="scientific">Coturnix japonica</name>
    <name type="common">Japanese quail</name>
    <name type="synonym">Coturnix coturnix japonica</name>
    <dbReference type="NCBI Taxonomy" id="93934"/>
    <lineage>
        <taxon>Eukaryota</taxon>
        <taxon>Metazoa</taxon>
        <taxon>Chordata</taxon>
        <taxon>Craniata</taxon>
        <taxon>Vertebrata</taxon>
        <taxon>Euteleostomi</taxon>
        <taxon>Archelosauria</taxon>
        <taxon>Archosauria</taxon>
        <taxon>Dinosauria</taxon>
        <taxon>Saurischia</taxon>
        <taxon>Theropoda</taxon>
        <taxon>Coelurosauria</taxon>
        <taxon>Aves</taxon>
        <taxon>Neognathae</taxon>
        <taxon>Galloanserae</taxon>
        <taxon>Galliformes</taxon>
        <taxon>Phasianidae</taxon>
        <taxon>Perdicinae</taxon>
        <taxon>Coturnix</taxon>
    </lineage>
</organism>
<reference evidence="4" key="2">
    <citation type="submission" date="2025-08" db="UniProtKB">
        <authorList>
            <consortium name="Ensembl"/>
        </authorList>
    </citation>
    <scope>IDENTIFICATION</scope>
</reference>
<evidence type="ECO:0000313" key="5">
    <source>
        <dbReference type="Proteomes" id="UP000694412"/>
    </source>
</evidence>
<keyword evidence="3" id="KW-0456">Lyase</keyword>
<sequence>MLASHLPLPLRLGANRGESALRTAFTFFSLSPGDAVLVMWRASGHDLPMAINLALQCCRKIQKKYGTHETFMGHKLYLRIGISAGNLSFISVKGWDRQYFFICNWTLDDVIEAQGLSANHQVMLSQNCWDLCEQKRIRARPLAGKRAMKPAFHFLRPPKSSSVDCTFNRSIHALHDVMMWNTDSKITKLQNHDRQKAVWSESPRKRDLCSELRPITSLFIQLRFTDKITVLELSKTLSDCSKMISEIIIPYKGEINKTLLFDKGCTVLCIFGFSGAKMADESAHALQCALQIFHKASTSLRNLRSGIAFCGFTGHPERFEHTGRPPLS</sequence>
<dbReference type="PANTHER" id="PTHR16305">
    <property type="entry name" value="TESTICULAR SOLUBLE ADENYLYL CYCLASE"/>
    <property type="match status" value="1"/>
</dbReference>
<keyword evidence="5" id="KW-1185">Reference proteome</keyword>
<reference evidence="4" key="1">
    <citation type="submission" date="2015-11" db="EMBL/GenBank/DDBJ databases">
        <authorList>
            <consortium name="International Coturnix japonica Genome Analysis Consortium"/>
            <person name="Warren W."/>
            <person name="Burt D.W."/>
            <person name="Antin P.B."/>
            <person name="Lanford R."/>
            <person name="Gros J."/>
            <person name="Wilson R.K."/>
        </authorList>
    </citation>
    <scope>NUCLEOTIDE SEQUENCE [LARGE SCALE GENOMIC DNA]</scope>
</reference>
<dbReference type="GO" id="GO:0005737">
    <property type="term" value="C:cytoplasm"/>
    <property type="evidence" value="ECO:0007669"/>
    <property type="project" value="TreeGrafter"/>
</dbReference>
<protein>
    <recommendedName>
        <fullName evidence="6">Guanylate cyclase domain-containing protein</fullName>
    </recommendedName>
</protein>
<dbReference type="GO" id="GO:0004016">
    <property type="term" value="F:adenylate cyclase activity"/>
    <property type="evidence" value="ECO:0007669"/>
    <property type="project" value="TreeGrafter"/>
</dbReference>
<keyword evidence="1" id="KW-0547">Nucleotide-binding</keyword>
<keyword evidence="2" id="KW-0067">ATP-binding</keyword>
<name>A0A8C2TMD1_COTJA</name>
<proteinExistence type="predicted"/>
<evidence type="ECO:0000256" key="3">
    <source>
        <dbReference type="ARBA" id="ARBA00023239"/>
    </source>
</evidence>